<dbReference type="EMBL" id="CAUJNA010000588">
    <property type="protein sequence ID" value="CAJ1379014.1"/>
    <property type="molecule type" value="Genomic_DNA"/>
</dbReference>
<evidence type="ECO:0000256" key="1">
    <source>
        <dbReference type="SAM" id="MobiDB-lite"/>
    </source>
</evidence>
<protein>
    <submittedName>
        <fullName evidence="2">Uncharacterized protein</fullName>
    </submittedName>
</protein>
<dbReference type="AlphaFoldDB" id="A0AA36I2P4"/>
<sequence>RLCARLDAVDFKLTAALAAGTPWASLEVLRAHRVKLENLGRMTYAVQSMTSTFQSLFYEEKEDKSQLKQEWKEHHFALHVYRKHIIESALSSKEASSRGAAETALQEQQESSKWSDDEGDPNVFESKTEYDVPEIICDIAEDATLSGLAGFVQYCDPVQTPPAAA</sequence>
<dbReference type="Proteomes" id="UP001178507">
    <property type="component" value="Unassembled WGS sequence"/>
</dbReference>
<proteinExistence type="predicted"/>
<keyword evidence="3" id="KW-1185">Reference proteome</keyword>
<feature type="region of interest" description="Disordered" evidence="1">
    <location>
        <begin position="97"/>
        <end position="125"/>
    </location>
</feature>
<reference evidence="2" key="1">
    <citation type="submission" date="2023-08" db="EMBL/GenBank/DDBJ databases">
        <authorList>
            <person name="Chen Y."/>
            <person name="Shah S."/>
            <person name="Dougan E. K."/>
            <person name="Thang M."/>
            <person name="Chan C."/>
        </authorList>
    </citation>
    <scope>NUCLEOTIDE SEQUENCE</scope>
</reference>
<evidence type="ECO:0000313" key="2">
    <source>
        <dbReference type="EMBL" id="CAJ1379014.1"/>
    </source>
</evidence>
<organism evidence="2 3">
    <name type="scientific">Effrenium voratum</name>
    <dbReference type="NCBI Taxonomy" id="2562239"/>
    <lineage>
        <taxon>Eukaryota</taxon>
        <taxon>Sar</taxon>
        <taxon>Alveolata</taxon>
        <taxon>Dinophyceae</taxon>
        <taxon>Suessiales</taxon>
        <taxon>Symbiodiniaceae</taxon>
        <taxon>Effrenium</taxon>
    </lineage>
</organism>
<feature type="non-terminal residue" evidence="2">
    <location>
        <position position="165"/>
    </location>
</feature>
<evidence type="ECO:0000313" key="3">
    <source>
        <dbReference type="Proteomes" id="UP001178507"/>
    </source>
</evidence>
<name>A0AA36I2P4_9DINO</name>
<comment type="caution">
    <text evidence="2">The sequence shown here is derived from an EMBL/GenBank/DDBJ whole genome shotgun (WGS) entry which is preliminary data.</text>
</comment>
<gene>
    <name evidence="2" type="ORF">EVOR1521_LOCUS7381</name>
</gene>
<accession>A0AA36I2P4</accession>